<accession>A0A7T4N7R1</accession>
<proteinExistence type="predicted"/>
<dbReference type="EMBL" id="CP066076">
    <property type="protein sequence ID" value="QQC66719.1"/>
    <property type="molecule type" value="Genomic_DNA"/>
</dbReference>
<evidence type="ECO:0000313" key="8">
    <source>
        <dbReference type="Proteomes" id="UP000595610"/>
    </source>
</evidence>
<dbReference type="SUPFAM" id="SSF103088">
    <property type="entry name" value="OmpA-like"/>
    <property type="match status" value="1"/>
</dbReference>
<evidence type="ECO:0000313" key="7">
    <source>
        <dbReference type="EMBL" id="QQC66719.1"/>
    </source>
</evidence>
<evidence type="ECO:0000256" key="3">
    <source>
        <dbReference type="ARBA" id="ARBA00023237"/>
    </source>
</evidence>
<dbReference type="InterPro" id="IPR036737">
    <property type="entry name" value="OmpA-like_sf"/>
</dbReference>
<evidence type="ECO:0000256" key="5">
    <source>
        <dbReference type="SAM" id="SignalP"/>
    </source>
</evidence>
<feature type="domain" description="OmpA-like" evidence="6">
    <location>
        <begin position="224"/>
        <end position="350"/>
    </location>
</feature>
<dbReference type="CDD" id="cd07185">
    <property type="entry name" value="OmpA_C-like"/>
    <property type="match status" value="1"/>
</dbReference>
<dbReference type="Proteomes" id="UP000595610">
    <property type="component" value="Chromosome 2"/>
</dbReference>
<feature type="signal peptide" evidence="5">
    <location>
        <begin position="1"/>
        <end position="21"/>
    </location>
</feature>
<protein>
    <submittedName>
        <fullName evidence="7">OmpA family protein</fullName>
    </submittedName>
</protein>
<dbReference type="PROSITE" id="PS51257">
    <property type="entry name" value="PROKAR_LIPOPROTEIN"/>
    <property type="match status" value="1"/>
</dbReference>
<dbReference type="GO" id="GO:0009279">
    <property type="term" value="C:cell outer membrane"/>
    <property type="evidence" value="ECO:0007669"/>
    <property type="project" value="UniProtKB-SubCell"/>
</dbReference>
<keyword evidence="5" id="KW-0732">Signal</keyword>
<dbReference type="RefSeq" id="WP_042326743.1">
    <property type="nucleotide sequence ID" value="NZ_CP066076.1"/>
</dbReference>
<dbReference type="InterPro" id="IPR050330">
    <property type="entry name" value="Bact_OuterMem_StrucFunc"/>
</dbReference>
<dbReference type="PANTHER" id="PTHR30329">
    <property type="entry name" value="STATOR ELEMENT OF FLAGELLAR MOTOR COMPLEX"/>
    <property type="match status" value="1"/>
</dbReference>
<evidence type="ECO:0000256" key="2">
    <source>
        <dbReference type="ARBA" id="ARBA00023136"/>
    </source>
</evidence>
<evidence type="ECO:0000256" key="1">
    <source>
        <dbReference type="ARBA" id="ARBA00004442"/>
    </source>
</evidence>
<keyword evidence="2 4" id="KW-0472">Membrane</keyword>
<reference evidence="7 8" key="1">
    <citation type="submission" date="2020-12" db="EMBL/GenBank/DDBJ databases">
        <title>FDA dAtabase for Regulatory Grade micrObial Sequences (FDA-ARGOS): Supporting development and validation of Infectious Disease Dx tests.</title>
        <authorList>
            <person name="Nelson B."/>
            <person name="Plummer A."/>
            <person name="Tallon L."/>
            <person name="Sadzewicz L."/>
            <person name="Zhao X."/>
            <person name="Boylan J."/>
            <person name="Ott S."/>
            <person name="Bowen H."/>
            <person name="Vavikolanu K."/>
            <person name="Mehta A."/>
            <person name="Aluvathingal J."/>
            <person name="Nadendla S."/>
            <person name="Myers T."/>
            <person name="Yan Y."/>
            <person name="Sichtig H."/>
        </authorList>
    </citation>
    <scope>NUCLEOTIDE SEQUENCE [LARGE SCALE GENOMIC DNA]</scope>
    <source>
        <strain evidence="7 8">FDAARGOS_1049</strain>
    </source>
</reference>
<sequence length="351" mass="38018">MKFPLTTLVCALALTGCANHAARERLGIEDTSVLKSGIGASQNEAAGAANPQWVNTYASIKGNRATLASLQTRLDQSPGDKTDYFHAKAQCWIEAARQASNAHDDWGFVEEAIGQAAMITMSLERGTPVSAVNPALRTVSTVRPDLWNIVNAIKADSAVVHCPPAQRPLACAEVELMQAGHDAWTRGFANAETRLPEVRENLRKSAETVLQCKQAIRPASTPAPLPEKITLRADSLFHFDGSDVAAILPGGKLRLNAVALDLKKIPAARKLKITGYTDRLGSDAYNLRLSLLRARTVEQYLRTRGVTLPIIVQGQGSASPRVECKQTKRDELVRCLAPNRRVELELADTAS</sequence>
<comment type="subcellular location">
    <subcellularLocation>
        <location evidence="1">Cell outer membrane</location>
    </subcellularLocation>
</comment>
<dbReference type="KEGG" id="pgis:I6I06_17075"/>
<evidence type="ECO:0000259" key="6">
    <source>
        <dbReference type="PROSITE" id="PS51123"/>
    </source>
</evidence>
<keyword evidence="3" id="KW-0998">Cell outer membrane</keyword>
<dbReference type="PROSITE" id="PS51123">
    <property type="entry name" value="OMPA_2"/>
    <property type="match status" value="1"/>
</dbReference>
<dbReference type="InterPro" id="IPR006664">
    <property type="entry name" value="OMP_bac"/>
</dbReference>
<feature type="chain" id="PRO_5032275418" evidence="5">
    <location>
        <begin position="22"/>
        <end position="351"/>
    </location>
</feature>
<dbReference type="InterPro" id="IPR006665">
    <property type="entry name" value="OmpA-like"/>
</dbReference>
<dbReference type="Gene3D" id="3.30.1330.60">
    <property type="entry name" value="OmpA-like domain"/>
    <property type="match status" value="1"/>
</dbReference>
<dbReference type="Pfam" id="PF00691">
    <property type="entry name" value="OmpA"/>
    <property type="match status" value="1"/>
</dbReference>
<dbReference type="PANTHER" id="PTHR30329:SF21">
    <property type="entry name" value="LIPOPROTEIN YIAD-RELATED"/>
    <property type="match status" value="1"/>
</dbReference>
<name>A0A7T4N7R1_9BURK</name>
<evidence type="ECO:0000256" key="4">
    <source>
        <dbReference type="PROSITE-ProRule" id="PRU00473"/>
    </source>
</evidence>
<organism evidence="7 8">
    <name type="scientific">Paraburkholderia ginsengisoli</name>
    <dbReference type="NCBI Taxonomy" id="311231"/>
    <lineage>
        <taxon>Bacteria</taxon>
        <taxon>Pseudomonadati</taxon>
        <taxon>Pseudomonadota</taxon>
        <taxon>Betaproteobacteria</taxon>
        <taxon>Burkholderiales</taxon>
        <taxon>Burkholderiaceae</taxon>
        <taxon>Paraburkholderia</taxon>
    </lineage>
</organism>
<dbReference type="AlphaFoldDB" id="A0A7T4N7R1"/>
<keyword evidence="8" id="KW-1185">Reference proteome</keyword>
<dbReference type="PRINTS" id="PR01021">
    <property type="entry name" value="OMPADOMAIN"/>
</dbReference>
<gene>
    <name evidence="7" type="ORF">I6I06_17075</name>
</gene>